<organism evidence="2">
    <name type="scientific">viral metagenome</name>
    <dbReference type="NCBI Taxonomy" id="1070528"/>
    <lineage>
        <taxon>unclassified sequences</taxon>
        <taxon>metagenomes</taxon>
        <taxon>organismal metagenomes</taxon>
    </lineage>
</organism>
<evidence type="ECO:0000256" key="1">
    <source>
        <dbReference type="SAM" id="Phobius"/>
    </source>
</evidence>
<accession>A0A6C0AZW5</accession>
<dbReference type="EMBL" id="MN739042">
    <property type="protein sequence ID" value="QHS85340.1"/>
    <property type="molecule type" value="Genomic_DNA"/>
</dbReference>
<dbReference type="AlphaFoldDB" id="A0A6C0AZW5"/>
<keyword evidence="1" id="KW-1133">Transmembrane helix</keyword>
<feature type="transmembrane region" description="Helical" evidence="1">
    <location>
        <begin position="115"/>
        <end position="136"/>
    </location>
</feature>
<evidence type="ECO:0000313" key="2">
    <source>
        <dbReference type="EMBL" id="QHS85340.1"/>
    </source>
</evidence>
<keyword evidence="1" id="KW-0812">Transmembrane</keyword>
<keyword evidence="1" id="KW-0472">Membrane</keyword>
<feature type="transmembrane region" description="Helical" evidence="1">
    <location>
        <begin position="84"/>
        <end position="103"/>
    </location>
</feature>
<sequence length="137" mass="16185">MNGFYLSITTLFLLFPIIIFLYNNNQTIWEIILALLLVTNIILSFLFWLNPKEKSLIHFYDGVFAKISYILFPIYILFIKDINYKIKLAFLMILFVSLVMFYYSNINSKKNWCSSMHLICHSIFHFLISIGSSIAFL</sequence>
<name>A0A6C0AZW5_9ZZZZ</name>
<reference evidence="2" key="1">
    <citation type="journal article" date="2020" name="Nature">
        <title>Giant virus diversity and host interactions through global metagenomics.</title>
        <authorList>
            <person name="Schulz F."/>
            <person name="Roux S."/>
            <person name="Paez-Espino D."/>
            <person name="Jungbluth S."/>
            <person name="Walsh D.A."/>
            <person name="Denef V.J."/>
            <person name="McMahon K.D."/>
            <person name="Konstantinidis K.T."/>
            <person name="Eloe-Fadrosh E.A."/>
            <person name="Kyrpides N.C."/>
            <person name="Woyke T."/>
        </authorList>
    </citation>
    <scope>NUCLEOTIDE SEQUENCE</scope>
    <source>
        <strain evidence="2">GVMAG-M-3300009182-78</strain>
    </source>
</reference>
<feature type="transmembrane region" description="Helical" evidence="1">
    <location>
        <begin position="56"/>
        <end position="78"/>
    </location>
</feature>
<proteinExistence type="predicted"/>
<feature type="transmembrane region" description="Helical" evidence="1">
    <location>
        <begin position="28"/>
        <end position="49"/>
    </location>
</feature>
<protein>
    <submittedName>
        <fullName evidence="2">Uncharacterized protein</fullName>
    </submittedName>
</protein>
<feature type="transmembrane region" description="Helical" evidence="1">
    <location>
        <begin position="5"/>
        <end position="22"/>
    </location>
</feature>